<proteinExistence type="predicted"/>
<dbReference type="Proteomes" id="UP000245119">
    <property type="component" value="Linkage Group LG9"/>
</dbReference>
<dbReference type="EMBL" id="PZQS01000009">
    <property type="protein sequence ID" value="PVD25290.1"/>
    <property type="molecule type" value="Genomic_DNA"/>
</dbReference>
<gene>
    <name evidence="2" type="ORF">C0Q70_15790</name>
</gene>
<protein>
    <submittedName>
        <fullName evidence="2">Uncharacterized protein</fullName>
    </submittedName>
</protein>
<reference evidence="2 3" key="1">
    <citation type="submission" date="2018-04" db="EMBL/GenBank/DDBJ databases">
        <title>The genome of golden apple snail Pomacea canaliculata provides insight into stress tolerance and invasive adaptation.</title>
        <authorList>
            <person name="Liu C."/>
            <person name="Liu B."/>
            <person name="Ren Y."/>
            <person name="Zhang Y."/>
            <person name="Wang H."/>
            <person name="Li S."/>
            <person name="Jiang F."/>
            <person name="Yin L."/>
            <person name="Zhang G."/>
            <person name="Qian W."/>
            <person name="Fan W."/>
        </authorList>
    </citation>
    <scope>NUCLEOTIDE SEQUENCE [LARGE SCALE GENOMIC DNA]</scope>
    <source>
        <strain evidence="2">SZHN2017</strain>
        <tissue evidence="2">Muscle</tissue>
    </source>
</reference>
<dbReference type="OrthoDB" id="6096133at2759"/>
<feature type="compositionally biased region" description="Basic residues" evidence="1">
    <location>
        <begin position="129"/>
        <end position="144"/>
    </location>
</feature>
<organism evidence="2 3">
    <name type="scientific">Pomacea canaliculata</name>
    <name type="common">Golden apple snail</name>
    <dbReference type="NCBI Taxonomy" id="400727"/>
    <lineage>
        <taxon>Eukaryota</taxon>
        <taxon>Metazoa</taxon>
        <taxon>Spiralia</taxon>
        <taxon>Lophotrochozoa</taxon>
        <taxon>Mollusca</taxon>
        <taxon>Gastropoda</taxon>
        <taxon>Caenogastropoda</taxon>
        <taxon>Architaenioglossa</taxon>
        <taxon>Ampullarioidea</taxon>
        <taxon>Ampullariidae</taxon>
        <taxon>Pomacea</taxon>
    </lineage>
</organism>
<sequence>MRARKVFYDDHNHAFYVESRVEALERQVATRAKLTNVLNRSHDSRLSYLKKKVNSEQNIFEKKNERETTFHRDQLKDHVAHMHVLHDLARTQVSEGRRNSHLGAYGLGASRLDLLPLIEQSVKDDSPAARRRTKSQRIQSRRRQVPVFDRTQTTSALLKMRSQIMSRPTSEFLFSADSTSSGVSRRLVLPPITLRRSQDSGGHTTPGSHILRGSGKDSLFRTKNSGQSADSDCIFNNNLGSIEVSMCFAAVSLVNVDAALDKFNEGLRLDASFRQVSAEKARKCAADDTPSQPAETIACRRLQQQQQVHTLTPETAIVGSQHVSVEVEKSAHHQGAGYELPGVSK</sequence>
<feature type="region of interest" description="Disordered" evidence="1">
    <location>
        <begin position="195"/>
        <end position="223"/>
    </location>
</feature>
<accession>A0A2T7NVU0</accession>
<feature type="region of interest" description="Disordered" evidence="1">
    <location>
        <begin position="123"/>
        <end position="152"/>
    </location>
</feature>
<evidence type="ECO:0000256" key="1">
    <source>
        <dbReference type="SAM" id="MobiDB-lite"/>
    </source>
</evidence>
<evidence type="ECO:0000313" key="2">
    <source>
        <dbReference type="EMBL" id="PVD25290.1"/>
    </source>
</evidence>
<dbReference type="AlphaFoldDB" id="A0A2T7NVU0"/>
<keyword evidence="3" id="KW-1185">Reference proteome</keyword>
<evidence type="ECO:0000313" key="3">
    <source>
        <dbReference type="Proteomes" id="UP000245119"/>
    </source>
</evidence>
<name>A0A2T7NVU0_POMCA</name>
<comment type="caution">
    <text evidence="2">The sequence shown here is derived from an EMBL/GenBank/DDBJ whole genome shotgun (WGS) entry which is preliminary data.</text>
</comment>